<evidence type="ECO:0000313" key="3">
    <source>
        <dbReference type="EMBL" id="MUN41054.1"/>
    </source>
</evidence>
<evidence type="ECO:0000313" key="4">
    <source>
        <dbReference type="Proteomes" id="UP000432015"/>
    </source>
</evidence>
<dbReference type="RefSeq" id="WP_156220247.1">
    <property type="nucleotide sequence ID" value="NZ_WOFH01000013.1"/>
</dbReference>
<dbReference type="InterPro" id="IPR015168">
    <property type="entry name" value="SsuA/THI5"/>
</dbReference>
<dbReference type="PANTHER" id="PTHR30024">
    <property type="entry name" value="ALIPHATIC SULFONATES-BINDING PROTEIN-RELATED"/>
    <property type="match status" value="1"/>
</dbReference>
<evidence type="ECO:0000256" key="1">
    <source>
        <dbReference type="ARBA" id="ARBA00010742"/>
    </source>
</evidence>
<dbReference type="Proteomes" id="UP000432015">
    <property type="component" value="Unassembled WGS sequence"/>
</dbReference>
<reference evidence="3 4" key="1">
    <citation type="submission" date="2019-11" db="EMBL/GenBank/DDBJ databases">
        <authorList>
            <person name="Cao P."/>
        </authorList>
    </citation>
    <scope>NUCLEOTIDE SEQUENCE [LARGE SCALE GENOMIC DNA]</scope>
    <source>
        <strain evidence="3 4">NEAU-AAG5</strain>
    </source>
</reference>
<accession>A0A7K1L9G7</accession>
<dbReference type="CDD" id="cd01008">
    <property type="entry name" value="PBP2_NrtA_SsuA_CpmA_like"/>
    <property type="match status" value="1"/>
</dbReference>
<dbReference type="AlphaFoldDB" id="A0A7K1L9G7"/>
<evidence type="ECO:0000259" key="2">
    <source>
        <dbReference type="SMART" id="SM00062"/>
    </source>
</evidence>
<keyword evidence="4" id="KW-1185">Reference proteome</keyword>
<protein>
    <submittedName>
        <fullName evidence="3">PhnD/SsuA/transferrin family substrate-binding protein</fullName>
    </submittedName>
</protein>
<dbReference type="PANTHER" id="PTHR30024:SF21">
    <property type="entry name" value="ABC TRANSPORTER SUBSTRATE-BINDING PROTEIN"/>
    <property type="match status" value="1"/>
</dbReference>
<dbReference type="Pfam" id="PF09084">
    <property type="entry name" value="NMT1"/>
    <property type="match status" value="1"/>
</dbReference>
<name>A0A7K1L9G7_9ACTN</name>
<organism evidence="3 4">
    <name type="scientific">Actinomadura litoris</name>
    <dbReference type="NCBI Taxonomy" id="2678616"/>
    <lineage>
        <taxon>Bacteria</taxon>
        <taxon>Bacillati</taxon>
        <taxon>Actinomycetota</taxon>
        <taxon>Actinomycetes</taxon>
        <taxon>Streptosporangiales</taxon>
        <taxon>Thermomonosporaceae</taxon>
        <taxon>Actinomadura</taxon>
    </lineage>
</organism>
<dbReference type="InterPro" id="IPR001638">
    <property type="entry name" value="Solute-binding_3/MltF_N"/>
</dbReference>
<dbReference type="EMBL" id="WOFH01000013">
    <property type="protein sequence ID" value="MUN41054.1"/>
    <property type="molecule type" value="Genomic_DNA"/>
</dbReference>
<proteinExistence type="inferred from homology"/>
<dbReference type="Gene3D" id="3.40.190.10">
    <property type="entry name" value="Periplasmic binding protein-like II"/>
    <property type="match status" value="2"/>
</dbReference>
<gene>
    <name evidence="3" type="ORF">GNZ18_31285</name>
</gene>
<dbReference type="SMART" id="SM00062">
    <property type="entry name" value="PBPb"/>
    <property type="match status" value="1"/>
</dbReference>
<sequence>MTVRIGVNGHDPVLYFLSTLGLLEPELDVEWVPYSPGPRAPWLLGGDLDFVGCGQTPMLRAHADDLPLVYVASSANRPLQGALVVRADGPVHTPADLKGRRVAFPPPAWPAQLVAGALDQAGLTIRDVETVESAGDADLERLLAGEIDAATILGPRLIEADETGRVRHLVPTDSAVSNRHLFAATRRFAEESRDTLRTVLTAMERANRWVVADHARAAERRAAERRYDAASWGGSARTWEAMLRRMPWGLAPIDSAFIDEQDRHGALLVAGGLLDRAGSARAAFVPDLIWTVREAVHQAHQP</sequence>
<comment type="similarity">
    <text evidence="1">Belongs to the bacterial solute-binding protein SsuA/TauA family.</text>
</comment>
<feature type="domain" description="Solute-binding protein family 3/N-terminal" evidence="2">
    <location>
        <begin position="2"/>
        <end position="213"/>
    </location>
</feature>
<dbReference type="SUPFAM" id="SSF53850">
    <property type="entry name" value="Periplasmic binding protein-like II"/>
    <property type="match status" value="1"/>
</dbReference>
<comment type="caution">
    <text evidence="3">The sequence shown here is derived from an EMBL/GenBank/DDBJ whole genome shotgun (WGS) entry which is preliminary data.</text>
</comment>